<evidence type="ECO:0000313" key="2">
    <source>
        <dbReference type="EMBL" id="KAK7925479.1"/>
    </source>
</evidence>
<organism evidence="2 3">
    <name type="scientific">Mugilogobius chulae</name>
    <name type="common">yellowstripe goby</name>
    <dbReference type="NCBI Taxonomy" id="88201"/>
    <lineage>
        <taxon>Eukaryota</taxon>
        <taxon>Metazoa</taxon>
        <taxon>Chordata</taxon>
        <taxon>Craniata</taxon>
        <taxon>Vertebrata</taxon>
        <taxon>Euteleostomi</taxon>
        <taxon>Actinopterygii</taxon>
        <taxon>Neopterygii</taxon>
        <taxon>Teleostei</taxon>
        <taxon>Neoteleostei</taxon>
        <taxon>Acanthomorphata</taxon>
        <taxon>Gobiaria</taxon>
        <taxon>Gobiiformes</taxon>
        <taxon>Gobioidei</taxon>
        <taxon>Gobiidae</taxon>
        <taxon>Gobionellinae</taxon>
        <taxon>Mugilogobius</taxon>
    </lineage>
</organism>
<feature type="region of interest" description="Disordered" evidence="1">
    <location>
        <begin position="53"/>
        <end position="72"/>
    </location>
</feature>
<evidence type="ECO:0000256" key="1">
    <source>
        <dbReference type="SAM" id="MobiDB-lite"/>
    </source>
</evidence>
<dbReference type="EMBL" id="JBBPFD010000005">
    <property type="protein sequence ID" value="KAK7925479.1"/>
    <property type="molecule type" value="Genomic_DNA"/>
</dbReference>
<keyword evidence="3" id="KW-1185">Reference proteome</keyword>
<accession>A0AAW0PKI4</accession>
<dbReference type="PANTHER" id="PTHR46933">
    <property type="entry name" value="MYB/SANT-LIKE DNA-BINDING DOMAIN-CONTAINING PROTEIN 2"/>
    <property type="match status" value="1"/>
</dbReference>
<gene>
    <name evidence="2" type="ORF">WMY93_007789</name>
</gene>
<comment type="caution">
    <text evidence="2">The sequence shown here is derived from an EMBL/GenBank/DDBJ whole genome shotgun (WGS) entry which is preliminary data.</text>
</comment>
<name>A0AAW0PKI4_9GOBI</name>
<dbReference type="PANTHER" id="PTHR46933:SF1">
    <property type="entry name" value="MYB_SANT-LIKE DNA-BINDING DOMAIN-CONTAINING PROTEIN 2"/>
    <property type="match status" value="1"/>
</dbReference>
<evidence type="ECO:0000313" key="3">
    <source>
        <dbReference type="Proteomes" id="UP001460270"/>
    </source>
</evidence>
<dbReference type="AlphaFoldDB" id="A0AAW0PKI4"/>
<reference evidence="3" key="1">
    <citation type="submission" date="2024-04" db="EMBL/GenBank/DDBJ databases">
        <title>Salinicola lusitanus LLJ914,a marine bacterium isolated from the Okinawa Trough.</title>
        <authorList>
            <person name="Li J."/>
        </authorList>
    </citation>
    <scope>NUCLEOTIDE SEQUENCE [LARGE SCALE GENOMIC DNA]</scope>
</reference>
<dbReference type="Proteomes" id="UP001460270">
    <property type="component" value="Unassembled WGS sequence"/>
</dbReference>
<protein>
    <submittedName>
        <fullName evidence="2">Uncharacterized protein</fullName>
    </submittedName>
</protein>
<proteinExistence type="predicted"/>
<sequence length="154" mass="16769">MEVDWVPISLSRAASCGKGTSHYLLPGDIPKTYGLYVIGYELMPVCNDSAQASSQADESNLPQSENGAHKTTDRTGANVTYCYLGIAEERTLQQSLFQHFQGSGRHAAHGEAAAYAIYIKFVEVELDFLSAGSLLECVETAVGYPLEFNNKEPQ</sequence>
<dbReference type="InterPro" id="IPR042792">
    <property type="entry name" value="MSANTD2"/>
</dbReference>